<accession>A0A8S3G8I1</accession>
<dbReference type="AlphaFoldDB" id="A0A8S3G8I1"/>
<sequence>CSNGACSGAPAVQLIGGVTITGWGGTVNVDDAYVTISLPFAIRLYGYTTSSASVQSNG</sequence>
<protein>
    <submittedName>
        <fullName evidence="1">Uncharacterized protein</fullName>
    </submittedName>
</protein>
<organism evidence="1 2">
    <name type="scientific">Rotaria magnacalcarata</name>
    <dbReference type="NCBI Taxonomy" id="392030"/>
    <lineage>
        <taxon>Eukaryota</taxon>
        <taxon>Metazoa</taxon>
        <taxon>Spiralia</taxon>
        <taxon>Gnathifera</taxon>
        <taxon>Rotifera</taxon>
        <taxon>Eurotatoria</taxon>
        <taxon>Bdelloidea</taxon>
        <taxon>Philodinida</taxon>
        <taxon>Philodinidae</taxon>
        <taxon>Rotaria</taxon>
    </lineage>
</organism>
<dbReference type="Proteomes" id="UP000681967">
    <property type="component" value="Unassembled WGS sequence"/>
</dbReference>
<gene>
    <name evidence="1" type="ORF">BYL167_LOCUS73008</name>
</gene>
<evidence type="ECO:0000313" key="1">
    <source>
        <dbReference type="EMBL" id="CAF5154253.1"/>
    </source>
</evidence>
<comment type="caution">
    <text evidence="1">The sequence shown here is derived from an EMBL/GenBank/DDBJ whole genome shotgun (WGS) entry which is preliminary data.</text>
</comment>
<feature type="non-terminal residue" evidence="1">
    <location>
        <position position="1"/>
    </location>
</feature>
<reference evidence="1" key="1">
    <citation type="submission" date="2021-02" db="EMBL/GenBank/DDBJ databases">
        <authorList>
            <person name="Nowell W R."/>
        </authorList>
    </citation>
    <scope>NUCLEOTIDE SEQUENCE</scope>
</reference>
<feature type="non-terminal residue" evidence="1">
    <location>
        <position position="58"/>
    </location>
</feature>
<name>A0A8S3G8I1_9BILA</name>
<proteinExistence type="predicted"/>
<dbReference type="EMBL" id="CAJOBH010260100">
    <property type="protein sequence ID" value="CAF5154253.1"/>
    <property type="molecule type" value="Genomic_DNA"/>
</dbReference>
<evidence type="ECO:0000313" key="2">
    <source>
        <dbReference type="Proteomes" id="UP000681967"/>
    </source>
</evidence>